<gene>
    <name evidence="1" type="ORF">Bhyg_03227</name>
</gene>
<organism evidence="1 2">
    <name type="scientific">Pseudolycoriella hygida</name>
    <dbReference type="NCBI Taxonomy" id="35572"/>
    <lineage>
        <taxon>Eukaryota</taxon>
        <taxon>Metazoa</taxon>
        <taxon>Ecdysozoa</taxon>
        <taxon>Arthropoda</taxon>
        <taxon>Hexapoda</taxon>
        <taxon>Insecta</taxon>
        <taxon>Pterygota</taxon>
        <taxon>Neoptera</taxon>
        <taxon>Endopterygota</taxon>
        <taxon>Diptera</taxon>
        <taxon>Nematocera</taxon>
        <taxon>Sciaroidea</taxon>
        <taxon>Sciaridae</taxon>
        <taxon>Pseudolycoriella</taxon>
    </lineage>
</organism>
<keyword evidence="2" id="KW-1185">Reference proteome</keyword>
<sequence>MRWIHLLQKRFVFETHGWLLYVYTEQAWKKHKLARNAYTTSLRDKKKMFIEDKLHSAAGNSKATWNILKKLLKGRTSKEVADVNINGVVERDPKSICEEMNNFYVENIDEINRSIGPPKNTINALSIRNTEDCEFYMKCVTRQDIESKLKEMEKKKDVDKISPGTILPITWFFELKETRFSKFEANLDNGDIVTAT</sequence>
<comment type="caution">
    <text evidence="1">The sequence shown here is derived from an EMBL/GenBank/DDBJ whole genome shotgun (WGS) entry which is preliminary data.</text>
</comment>
<reference evidence="1" key="1">
    <citation type="submission" date="2022-07" db="EMBL/GenBank/DDBJ databases">
        <authorList>
            <person name="Trinca V."/>
            <person name="Uliana J.V.C."/>
            <person name="Torres T.T."/>
            <person name="Ward R.J."/>
            <person name="Monesi N."/>
        </authorList>
    </citation>
    <scope>NUCLEOTIDE SEQUENCE</scope>
    <source>
        <strain evidence="1">HSMRA1968</strain>
        <tissue evidence="1">Whole embryos</tissue>
    </source>
</reference>
<name>A0A9Q0NCW5_9DIPT</name>
<dbReference type="AlphaFoldDB" id="A0A9Q0NCW5"/>
<dbReference type="OrthoDB" id="8044406at2759"/>
<proteinExistence type="predicted"/>
<dbReference type="EMBL" id="WJQU01000001">
    <property type="protein sequence ID" value="KAJ6648002.1"/>
    <property type="molecule type" value="Genomic_DNA"/>
</dbReference>
<evidence type="ECO:0000313" key="2">
    <source>
        <dbReference type="Proteomes" id="UP001151699"/>
    </source>
</evidence>
<evidence type="ECO:0000313" key="1">
    <source>
        <dbReference type="EMBL" id="KAJ6648002.1"/>
    </source>
</evidence>
<protein>
    <submittedName>
        <fullName evidence="1">Uncharacterized protein</fullName>
    </submittedName>
</protein>
<dbReference type="Proteomes" id="UP001151699">
    <property type="component" value="Chromosome A"/>
</dbReference>
<accession>A0A9Q0NCW5</accession>